<sequence length="155" mass="17068">MSDKSDRHAVIRDIVSAHAVASQEELRRKLAKRGWDVTQSTLSRDLRELRLARIPGGQGRARYAFPENTTAGGEVALARLERMLPELLTGVEGVQALVVARTMKSGAQPVAEVLDQLEWPDVAGTIAGDDTVLIICRSPEGTERVLRKLRAYIRV</sequence>
<dbReference type="GO" id="GO:0034618">
    <property type="term" value="F:arginine binding"/>
    <property type="evidence" value="ECO:0007669"/>
    <property type="project" value="InterPro"/>
</dbReference>
<dbReference type="InterPro" id="IPR001669">
    <property type="entry name" value="Arg_repress"/>
</dbReference>
<dbReference type="InterPro" id="IPR036390">
    <property type="entry name" value="WH_DNA-bd_sf"/>
</dbReference>
<dbReference type="InterPro" id="IPR020899">
    <property type="entry name" value="Arg_repress_C"/>
</dbReference>
<dbReference type="GO" id="GO:0006526">
    <property type="term" value="P:L-arginine biosynthetic process"/>
    <property type="evidence" value="ECO:0007669"/>
    <property type="project" value="UniProtKB-UniPathway"/>
</dbReference>
<dbReference type="Pfam" id="PF02863">
    <property type="entry name" value="Arg_repressor_C"/>
    <property type="match status" value="1"/>
</dbReference>
<dbReference type="InterPro" id="IPR036388">
    <property type="entry name" value="WH-like_DNA-bd_sf"/>
</dbReference>
<reference evidence="12 13" key="1">
    <citation type="journal article" date="2014" name="Proc. Natl. Acad. Sci. U.S.A.">
        <title>Functional type 2 photosynthetic reaction centers found in the rare bacterial phylum Gemmatimonadetes.</title>
        <authorList>
            <person name="Zeng Y."/>
            <person name="Feng F."/>
            <person name="Medova H."/>
            <person name="Dean J."/>
            <person name="Koblizek M."/>
        </authorList>
    </citation>
    <scope>NUCLEOTIDE SEQUENCE [LARGE SCALE GENOMIC DNA]</scope>
    <source>
        <strain evidence="12 13">AP64</strain>
    </source>
</reference>
<dbReference type="GO" id="GO:0051259">
    <property type="term" value="P:protein complex oligomerization"/>
    <property type="evidence" value="ECO:0007669"/>
    <property type="project" value="InterPro"/>
</dbReference>
<dbReference type="GO" id="GO:0003700">
    <property type="term" value="F:DNA-binding transcription factor activity"/>
    <property type="evidence" value="ECO:0007669"/>
    <property type="project" value="UniProtKB-UniRule"/>
</dbReference>
<dbReference type="Gene3D" id="3.30.1360.40">
    <property type="match status" value="1"/>
</dbReference>
<keyword evidence="9" id="KW-0028">Amino-acid biosynthesis</keyword>
<dbReference type="PRINTS" id="PR01467">
    <property type="entry name" value="ARGREPRESSOR"/>
</dbReference>
<dbReference type="GO" id="GO:0005737">
    <property type="term" value="C:cytoplasm"/>
    <property type="evidence" value="ECO:0007669"/>
    <property type="project" value="UniProtKB-SubCell"/>
</dbReference>
<dbReference type="InterPro" id="IPR020900">
    <property type="entry name" value="Arg_repress_DNA-bd"/>
</dbReference>
<evidence type="ECO:0000259" key="11">
    <source>
        <dbReference type="Pfam" id="PF02863"/>
    </source>
</evidence>
<comment type="similarity">
    <text evidence="3 9">Belongs to the ArgR family.</text>
</comment>
<comment type="pathway">
    <text evidence="2 9">Amino-acid biosynthesis; L-arginine biosynthesis [regulation].</text>
</comment>
<evidence type="ECO:0000256" key="7">
    <source>
        <dbReference type="ARBA" id="ARBA00023125"/>
    </source>
</evidence>
<dbReference type="PANTHER" id="PTHR34471">
    <property type="entry name" value="ARGININE REPRESSOR"/>
    <property type="match status" value="1"/>
</dbReference>
<dbReference type="STRING" id="1379270.GEMMAAP_01185"/>
<protein>
    <recommendedName>
        <fullName evidence="4 9">Arginine repressor</fullName>
    </recommendedName>
</protein>
<evidence type="ECO:0000256" key="8">
    <source>
        <dbReference type="ARBA" id="ARBA00023163"/>
    </source>
</evidence>
<dbReference type="OrthoDB" id="9807089at2"/>
<comment type="subcellular location">
    <subcellularLocation>
        <location evidence="1 9">Cytoplasm</location>
    </subcellularLocation>
</comment>
<dbReference type="InterPro" id="IPR036251">
    <property type="entry name" value="Arg_repress_C_sf"/>
</dbReference>
<keyword evidence="9" id="KW-0678">Repressor</keyword>
<keyword evidence="8 9" id="KW-0804">Transcription</keyword>
<dbReference type="UniPathway" id="UPA00068"/>
<organism evidence="12 13">
    <name type="scientific">Gemmatimonas phototrophica</name>
    <dbReference type="NCBI Taxonomy" id="1379270"/>
    <lineage>
        <taxon>Bacteria</taxon>
        <taxon>Pseudomonadati</taxon>
        <taxon>Gemmatimonadota</taxon>
        <taxon>Gemmatimonadia</taxon>
        <taxon>Gemmatimonadales</taxon>
        <taxon>Gemmatimonadaceae</taxon>
        <taxon>Gemmatimonas</taxon>
    </lineage>
</organism>
<dbReference type="HAMAP" id="MF_00173">
    <property type="entry name" value="Arg_repressor"/>
    <property type="match status" value="1"/>
</dbReference>
<gene>
    <name evidence="9" type="primary">argR</name>
    <name evidence="12" type="ORF">GEMMAAP_01185</name>
</gene>
<feature type="domain" description="Arginine repressor C-terminal" evidence="11">
    <location>
        <begin position="86"/>
        <end position="150"/>
    </location>
</feature>
<evidence type="ECO:0000313" key="13">
    <source>
        <dbReference type="Proteomes" id="UP000076404"/>
    </source>
</evidence>
<proteinExistence type="inferred from homology"/>
<dbReference type="PANTHER" id="PTHR34471:SF1">
    <property type="entry name" value="ARGININE REPRESSOR"/>
    <property type="match status" value="1"/>
</dbReference>
<dbReference type="GO" id="GO:1900079">
    <property type="term" value="P:regulation of arginine biosynthetic process"/>
    <property type="evidence" value="ECO:0007669"/>
    <property type="project" value="UniProtKB-UniRule"/>
</dbReference>
<keyword evidence="13" id="KW-1185">Reference proteome</keyword>
<evidence type="ECO:0000259" key="10">
    <source>
        <dbReference type="Pfam" id="PF01316"/>
    </source>
</evidence>
<dbReference type="SUPFAM" id="SSF55252">
    <property type="entry name" value="C-terminal domain of arginine repressor"/>
    <property type="match status" value="1"/>
</dbReference>
<comment type="function">
    <text evidence="9">Regulates arginine biosynthesis genes.</text>
</comment>
<reference evidence="12 13" key="2">
    <citation type="journal article" date="2016" name="Environ. Microbiol. Rep.">
        <title>Metagenomic evidence for the presence of phototrophic Gemmatimonadetes bacteria in diverse environments.</title>
        <authorList>
            <person name="Zeng Y."/>
            <person name="Baumbach J."/>
            <person name="Barbosa E.G."/>
            <person name="Azevedo V."/>
            <person name="Zhang C."/>
            <person name="Koblizek M."/>
        </authorList>
    </citation>
    <scope>NUCLEOTIDE SEQUENCE [LARGE SCALE GENOMIC DNA]</scope>
    <source>
        <strain evidence="12 13">AP64</strain>
    </source>
</reference>
<keyword evidence="5 9" id="KW-0963">Cytoplasm</keyword>
<dbReference type="Gene3D" id="1.10.10.10">
    <property type="entry name" value="Winged helix-like DNA-binding domain superfamily/Winged helix DNA-binding domain"/>
    <property type="match status" value="1"/>
</dbReference>
<keyword evidence="6 9" id="KW-0805">Transcription regulation</keyword>
<dbReference type="eggNOG" id="COG1438">
    <property type="taxonomic scope" value="Bacteria"/>
</dbReference>
<dbReference type="Pfam" id="PF01316">
    <property type="entry name" value="Arg_repressor"/>
    <property type="match status" value="1"/>
</dbReference>
<evidence type="ECO:0000256" key="1">
    <source>
        <dbReference type="ARBA" id="ARBA00004496"/>
    </source>
</evidence>
<evidence type="ECO:0000256" key="6">
    <source>
        <dbReference type="ARBA" id="ARBA00023015"/>
    </source>
</evidence>
<accession>A0A143BGW1</accession>
<dbReference type="AlphaFoldDB" id="A0A143BGW1"/>
<dbReference type="NCBIfam" id="TIGR01529">
    <property type="entry name" value="argR_whole"/>
    <property type="match status" value="1"/>
</dbReference>
<keyword evidence="7 9" id="KW-0238">DNA-binding</keyword>
<dbReference type="GO" id="GO:0003677">
    <property type="term" value="F:DNA binding"/>
    <property type="evidence" value="ECO:0007669"/>
    <property type="project" value="UniProtKB-KW"/>
</dbReference>
<dbReference type="Proteomes" id="UP000076404">
    <property type="component" value="Chromosome"/>
</dbReference>
<dbReference type="KEGG" id="gph:GEMMAAP_01185"/>
<evidence type="ECO:0000313" key="12">
    <source>
        <dbReference type="EMBL" id="AMW03833.1"/>
    </source>
</evidence>
<evidence type="ECO:0000256" key="3">
    <source>
        <dbReference type="ARBA" id="ARBA00008316"/>
    </source>
</evidence>
<dbReference type="RefSeq" id="WP_026849108.1">
    <property type="nucleotide sequence ID" value="NZ_CP011454.1"/>
</dbReference>
<dbReference type="EMBL" id="CP011454">
    <property type="protein sequence ID" value="AMW03833.1"/>
    <property type="molecule type" value="Genomic_DNA"/>
</dbReference>
<evidence type="ECO:0000256" key="4">
    <source>
        <dbReference type="ARBA" id="ARBA00021148"/>
    </source>
</evidence>
<evidence type="ECO:0000256" key="9">
    <source>
        <dbReference type="HAMAP-Rule" id="MF_00173"/>
    </source>
</evidence>
<keyword evidence="9" id="KW-0055">Arginine biosynthesis</keyword>
<feature type="domain" description="Arginine repressor DNA-binding" evidence="10">
    <location>
        <begin position="4"/>
        <end position="69"/>
    </location>
</feature>
<dbReference type="SUPFAM" id="SSF46785">
    <property type="entry name" value="Winged helix' DNA-binding domain"/>
    <property type="match status" value="1"/>
</dbReference>
<evidence type="ECO:0000256" key="5">
    <source>
        <dbReference type="ARBA" id="ARBA00022490"/>
    </source>
</evidence>
<name>A0A143BGW1_9BACT</name>
<evidence type="ECO:0000256" key="2">
    <source>
        <dbReference type="ARBA" id="ARBA00005040"/>
    </source>
</evidence>